<organism evidence="1 2">
    <name type="scientific">Lutzomyia longipalpis</name>
    <name type="common">Sand fly</name>
    <dbReference type="NCBI Taxonomy" id="7200"/>
    <lineage>
        <taxon>Eukaryota</taxon>
        <taxon>Metazoa</taxon>
        <taxon>Ecdysozoa</taxon>
        <taxon>Arthropoda</taxon>
        <taxon>Hexapoda</taxon>
        <taxon>Insecta</taxon>
        <taxon>Pterygota</taxon>
        <taxon>Neoptera</taxon>
        <taxon>Endopterygota</taxon>
        <taxon>Diptera</taxon>
        <taxon>Nematocera</taxon>
        <taxon>Psychodoidea</taxon>
        <taxon>Psychodidae</taxon>
        <taxon>Lutzomyia</taxon>
        <taxon>Lutzomyia</taxon>
    </lineage>
</organism>
<reference evidence="1" key="1">
    <citation type="submission" date="2020-05" db="UniProtKB">
        <authorList>
            <consortium name="EnsemblMetazoa"/>
        </authorList>
    </citation>
    <scope>IDENTIFICATION</scope>
    <source>
        <strain evidence="1">Jacobina</strain>
    </source>
</reference>
<keyword evidence="2" id="KW-1185">Reference proteome</keyword>
<dbReference type="VEuPathDB" id="VectorBase:LLOJ000444"/>
<evidence type="ECO:0000313" key="1">
    <source>
        <dbReference type="EnsemblMetazoa" id="LLOJ000444-PA"/>
    </source>
</evidence>
<dbReference type="EnsemblMetazoa" id="LLOJ000444-RA">
    <property type="protein sequence ID" value="LLOJ000444-PA"/>
    <property type="gene ID" value="LLOJ000444"/>
</dbReference>
<name>A0A1B0C922_LUTLO</name>
<dbReference type="EMBL" id="AJWK01001785">
    <property type="status" value="NOT_ANNOTATED_CDS"/>
    <property type="molecule type" value="Genomic_DNA"/>
</dbReference>
<dbReference type="AlphaFoldDB" id="A0A1B0C922"/>
<dbReference type="Proteomes" id="UP000092461">
    <property type="component" value="Unassembled WGS sequence"/>
</dbReference>
<sequence>MMRMKKEASCQCANKPHTNYPGWNMKFKRARAICTICAKDTAISAPTPGHFTTISKSESQVEISSCFVAMSQTLSPSFYILHKQNTHKAGFLLFRRASYLPPRLSRRRRTSTICVTQSYRRYPNLPIVQSHKFQYCSTYMYMPRVHRKPPDTRRQVRCAKS</sequence>
<protein>
    <submittedName>
        <fullName evidence="1">Uncharacterized protein</fullName>
    </submittedName>
</protein>
<accession>A0A1B0C922</accession>
<proteinExistence type="predicted"/>
<evidence type="ECO:0000313" key="2">
    <source>
        <dbReference type="Proteomes" id="UP000092461"/>
    </source>
</evidence>